<dbReference type="EMBL" id="JBHUMD010000007">
    <property type="protein sequence ID" value="MFD2601766.1"/>
    <property type="molecule type" value="Genomic_DNA"/>
</dbReference>
<dbReference type="GO" id="GO:0005524">
    <property type="term" value="F:ATP binding"/>
    <property type="evidence" value="ECO:0007669"/>
    <property type="project" value="UniProtKB-KW"/>
</dbReference>
<dbReference type="PROSITE" id="PS50109">
    <property type="entry name" value="HIS_KIN"/>
    <property type="match status" value="1"/>
</dbReference>
<evidence type="ECO:0000256" key="1">
    <source>
        <dbReference type="ARBA" id="ARBA00000085"/>
    </source>
</evidence>
<keyword evidence="4" id="KW-0547">Nucleotide-binding</keyword>
<dbReference type="Pfam" id="PF13589">
    <property type="entry name" value="HATPase_c_3"/>
    <property type="match status" value="1"/>
</dbReference>
<dbReference type="PRINTS" id="PR00344">
    <property type="entry name" value="BCTRLSENSOR"/>
</dbReference>
<name>A0ABW5NST5_9FLAO</name>
<sequence length="854" mass="99221">MKFKYNPRILAQLGTELITSDEVAFTELLKNSYDAKASQVKVHFVDSLESLNRSLLVTPVNDDVLLKLKATIGDEKVIILEDNGIGMDEKRLLEGFFTVGSDLKEKLKRAESDAGKKEKITLGDKGLGRLSSQRLASILIVETCTKEDSEVNYVEIEWAKFSKDLEEDAPVLHFKKKEDVSYTRLWFVGSVDFSTFIEDKRSLQKSLFEDDGDGGIHLQEKLQSSVSFLYSPFEKLEEDFEIKFYLNDLEIQSSFNNESINIAETIHRFKISKERNQSVVNLELEIKPWYVELIHLRILGKNLFTERKRDTHYYLSLIEKHKVRLDNSLKKRVLLIDYLRSKSNFSSSEIKLLEDIAPIEGKVYAFHREQFRLNLAVNAAKAVGAIKKNENITSIREFLNYHNGIKLYRDRFRIANLGDKESDWLNLQQARTRGQQFFRFELGNVIGFVKISDFYQKYIKEISSRQELSQSGHAIALKSFLQQIFNDDFYQLSTSAYYLVRDILTEEGQIPHNTPKELKDQVDESEAMLKETLKSLNIFQNSFSEIKDNILLDTPEKIKKVQRVITQLEGQDNSLTENINNSITTLKSAKDTLTVIEEKQKESYNNYKLMANGLITEVMTHELHSILLNTKSGINYEVHIAALKSYLLDMKQIGLYKENLKPVNERMDFLHTRISELDLFYNFLEKTFIRQGTHDDFENEIIKDLLLGFQKRLDKRLKDLKTDIVFENLQNYSWYVPKGTLTHVFYNLIDNSLYWIGERQKRGAYDQQFKSDLRDLIKIERIDENTIHYYDSGIGVIEDLQFTLFHPFKSGKKEGRGMGMYIVKNLLESFGGSIELLPDMNAYGNRHIFSITIK</sequence>
<evidence type="ECO:0000256" key="2">
    <source>
        <dbReference type="ARBA" id="ARBA00012438"/>
    </source>
</evidence>
<dbReference type="Gene3D" id="3.30.565.10">
    <property type="entry name" value="Histidine kinase-like ATPase, C-terminal domain"/>
    <property type="match status" value="2"/>
</dbReference>
<reference evidence="5" key="1">
    <citation type="journal article" date="2019" name="Int. J. Syst. Evol. Microbiol.">
        <title>The Global Catalogue of Microorganisms (GCM) 10K type strain sequencing project: providing services to taxonomists for standard genome sequencing and annotation.</title>
        <authorList>
            <consortium name="The Broad Institute Genomics Platform"/>
            <consortium name="The Broad Institute Genome Sequencing Center for Infectious Disease"/>
            <person name="Wu L."/>
            <person name="Ma J."/>
        </authorList>
    </citation>
    <scope>NUCLEOTIDE SEQUENCE [LARGE SCALE GENOMIC DNA]</scope>
    <source>
        <strain evidence="5">KCTC 42107</strain>
    </source>
</reference>
<dbReference type="SMART" id="SM00387">
    <property type="entry name" value="HATPase_c"/>
    <property type="match status" value="1"/>
</dbReference>
<dbReference type="EC" id="2.7.13.3" evidence="2"/>
<dbReference type="InterPro" id="IPR036890">
    <property type="entry name" value="HATPase_C_sf"/>
</dbReference>
<gene>
    <name evidence="4" type="ORF">ACFSR3_06830</name>
</gene>
<evidence type="ECO:0000313" key="5">
    <source>
        <dbReference type="Proteomes" id="UP001597480"/>
    </source>
</evidence>
<dbReference type="RefSeq" id="WP_379820297.1">
    <property type="nucleotide sequence ID" value="NZ_JBHUMD010000007.1"/>
</dbReference>
<evidence type="ECO:0000259" key="3">
    <source>
        <dbReference type="PROSITE" id="PS50109"/>
    </source>
</evidence>
<evidence type="ECO:0000313" key="4">
    <source>
        <dbReference type="EMBL" id="MFD2601766.1"/>
    </source>
</evidence>
<proteinExistence type="predicted"/>
<keyword evidence="4" id="KW-0067">ATP-binding</keyword>
<dbReference type="Pfam" id="PF02518">
    <property type="entry name" value="HATPase_c"/>
    <property type="match status" value="1"/>
</dbReference>
<dbReference type="Proteomes" id="UP001597480">
    <property type="component" value="Unassembled WGS sequence"/>
</dbReference>
<feature type="domain" description="Histidine kinase" evidence="3">
    <location>
        <begin position="741"/>
        <end position="854"/>
    </location>
</feature>
<comment type="caution">
    <text evidence="4">The sequence shown here is derived from an EMBL/GenBank/DDBJ whole genome shotgun (WGS) entry which is preliminary data.</text>
</comment>
<dbReference type="InterPro" id="IPR004358">
    <property type="entry name" value="Sig_transdc_His_kin-like_C"/>
</dbReference>
<keyword evidence="5" id="KW-1185">Reference proteome</keyword>
<protein>
    <recommendedName>
        <fullName evidence="2">histidine kinase</fullName>
        <ecNumber evidence="2">2.7.13.3</ecNumber>
    </recommendedName>
</protein>
<dbReference type="InterPro" id="IPR005467">
    <property type="entry name" value="His_kinase_dom"/>
</dbReference>
<accession>A0ABW5NST5</accession>
<organism evidence="4 5">
    <name type="scientific">Flavobacterium suzhouense</name>
    <dbReference type="NCBI Taxonomy" id="1529638"/>
    <lineage>
        <taxon>Bacteria</taxon>
        <taxon>Pseudomonadati</taxon>
        <taxon>Bacteroidota</taxon>
        <taxon>Flavobacteriia</taxon>
        <taxon>Flavobacteriales</taxon>
        <taxon>Flavobacteriaceae</taxon>
        <taxon>Flavobacterium</taxon>
    </lineage>
</organism>
<dbReference type="SUPFAM" id="SSF55874">
    <property type="entry name" value="ATPase domain of HSP90 chaperone/DNA topoisomerase II/histidine kinase"/>
    <property type="match status" value="2"/>
</dbReference>
<dbReference type="InterPro" id="IPR003594">
    <property type="entry name" value="HATPase_dom"/>
</dbReference>
<comment type="catalytic activity">
    <reaction evidence="1">
        <text>ATP + protein L-histidine = ADP + protein N-phospho-L-histidine.</text>
        <dbReference type="EC" id="2.7.13.3"/>
    </reaction>
</comment>